<evidence type="ECO:0000256" key="9">
    <source>
        <dbReference type="NCBIfam" id="TIGR00362"/>
    </source>
</evidence>
<dbReference type="InterPro" id="IPR013317">
    <property type="entry name" value="DnaA_dom"/>
</dbReference>
<reference evidence="15 16" key="1">
    <citation type="submission" date="2024-04" db="EMBL/GenBank/DDBJ databases">
        <title>Draft genome sequence of Sessilibacter corallicola NBRC 116591.</title>
        <authorList>
            <person name="Miyakawa T."/>
            <person name="Kusuya Y."/>
            <person name="Miura T."/>
        </authorList>
    </citation>
    <scope>NUCLEOTIDE SEQUENCE [LARGE SCALE GENOMIC DNA]</scope>
    <source>
        <strain evidence="15 16">KU-00831-HH</strain>
    </source>
</reference>
<organism evidence="15 16">
    <name type="scientific">Sessilibacter corallicola</name>
    <dbReference type="NCBI Taxonomy" id="2904075"/>
    <lineage>
        <taxon>Bacteria</taxon>
        <taxon>Pseudomonadati</taxon>
        <taxon>Pseudomonadota</taxon>
        <taxon>Gammaproteobacteria</taxon>
        <taxon>Cellvibrionales</taxon>
        <taxon>Cellvibrionaceae</taxon>
        <taxon>Sessilibacter</taxon>
    </lineage>
</organism>
<comment type="function">
    <text evidence="8 10">Plays an essential role in the initiation and regulation of chromosomal replication. ATP-DnaA binds to the origin of replication (oriC) to initiate formation of the DNA replication initiation complex once per cell cycle. Binds the DnaA box (a 9 base pair repeat at the origin) and separates the double-stranded (ds)DNA. Forms a right-handed helical filament on oriC DNA; dsDNA binds to the exterior of the filament while single-stranded (ss)DNA is stabiized in the filament's interior. The ATP-DnaA-oriC complex binds and stabilizes one strand of the AT-rich DNA unwinding element (DUE), permitting loading of DNA polymerase. After initiation quickly degrades to an ADP-DnaA complex that is not apt for DNA replication. Binds acidic phospholipids.</text>
</comment>
<evidence type="ECO:0000256" key="6">
    <source>
        <dbReference type="ARBA" id="ARBA00023121"/>
    </source>
</evidence>
<evidence type="ECO:0000256" key="5">
    <source>
        <dbReference type="ARBA" id="ARBA00022840"/>
    </source>
</evidence>
<keyword evidence="7 8" id="KW-0238">DNA-binding</keyword>
<keyword evidence="4 8" id="KW-0547">Nucleotide-binding</keyword>
<dbReference type="PANTHER" id="PTHR30050:SF2">
    <property type="entry name" value="CHROMOSOMAL REPLICATION INITIATOR PROTEIN DNAA"/>
    <property type="match status" value="1"/>
</dbReference>
<feature type="region of interest" description="Disordered" evidence="12">
    <location>
        <begin position="88"/>
        <end position="118"/>
    </location>
</feature>
<dbReference type="Pfam" id="PF08299">
    <property type="entry name" value="Bac_DnaA_C"/>
    <property type="match status" value="1"/>
</dbReference>
<dbReference type="InterPro" id="IPR013159">
    <property type="entry name" value="DnaA_C"/>
</dbReference>
<dbReference type="SMART" id="SM00382">
    <property type="entry name" value="AAA"/>
    <property type="match status" value="1"/>
</dbReference>
<dbReference type="CDD" id="cd00009">
    <property type="entry name" value="AAA"/>
    <property type="match status" value="1"/>
</dbReference>
<evidence type="ECO:0000259" key="13">
    <source>
        <dbReference type="SMART" id="SM00382"/>
    </source>
</evidence>
<keyword evidence="6 8" id="KW-0446">Lipid-binding</keyword>
<dbReference type="SMART" id="SM00760">
    <property type="entry name" value="Bac_DnaA_C"/>
    <property type="match status" value="1"/>
</dbReference>
<feature type="binding site" evidence="8">
    <location>
        <position position="348"/>
    </location>
    <ligand>
        <name>ATP</name>
        <dbReference type="ChEBI" id="CHEBI:30616"/>
    </ligand>
</feature>
<dbReference type="EMBL" id="BAABWN010000009">
    <property type="protein sequence ID" value="GAA6168985.1"/>
    <property type="molecule type" value="Genomic_DNA"/>
</dbReference>
<proteinExistence type="inferred from homology"/>
<dbReference type="HAMAP" id="MF_00377">
    <property type="entry name" value="DnaA_bact"/>
    <property type="match status" value="1"/>
</dbReference>
<feature type="compositionally biased region" description="Basic and acidic residues" evidence="12">
    <location>
        <begin position="228"/>
        <end position="238"/>
    </location>
</feature>
<dbReference type="SUPFAM" id="SSF48295">
    <property type="entry name" value="TrpR-like"/>
    <property type="match status" value="1"/>
</dbReference>
<feature type="compositionally biased region" description="Polar residues" evidence="12">
    <location>
        <begin position="166"/>
        <end position="176"/>
    </location>
</feature>
<dbReference type="InterPro" id="IPR020591">
    <property type="entry name" value="Chromosome_initiator_DnaA-like"/>
</dbReference>
<gene>
    <name evidence="8" type="primary">dnaA</name>
    <name evidence="15" type="ORF">NBRC116591_27960</name>
</gene>
<feature type="region of interest" description="Domain IV, binds dsDNA" evidence="8">
    <location>
        <begin position="521"/>
        <end position="640"/>
    </location>
</feature>
<dbReference type="PANTHER" id="PTHR30050">
    <property type="entry name" value="CHROMOSOMAL REPLICATION INITIATOR PROTEIN DNAA"/>
    <property type="match status" value="1"/>
</dbReference>
<dbReference type="NCBIfam" id="TIGR00362">
    <property type="entry name" value="DnaA"/>
    <property type="match status" value="1"/>
</dbReference>
<dbReference type="InterPro" id="IPR001957">
    <property type="entry name" value="Chromosome_initiator_DnaA"/>
</dbReference>
<evidence type="ECO:0000256" key="3">
    <source>
        <dbReference type="ARBA" id="ARBA00022705"/>
    </source>
</evidence>
<dbReference type="Gene3D" id="1.10.8.60">
    <property type="match status" value="1"/>
</dbReference>
<feature type="binding site" evidence="8">
    <location>
        <position position="351"/>
    </location>
    <ligand>
        <name>ATP</name>
        <dbReference type="ChEBI" id="CHEBI:30616"/>
    </ligand>
</feature>
<dbReference type="InterPro" id="IPR003593">
    <property type="entry name" value="AAA+_ATPase"/>
</dbReference>
<dbReference type="SUPFAM" id="SSF52540">
    <property type="entry name" value="P-loop containing nucleoside triphosphate hydrolases"/>
    <property type="match status" value="1"/>
</dbReference>
<dbReference type="Proteomes" id="UP001465153">
    <property type="component" value="Unassembled WGS sequence"/>
</dbReference>
<evidence type="ECO:0000256" key="4">
    <source>
        <dbReference type="ARBA" id="ARBA00022741"/>
    </source>
</evidence>
<evidence type="ECO:0000256" key="11">
    <source>
        <dbReference type="RuleBase" id="RU004227"/>
    </source>
</evidence>
<comment type="similarity">
    <text evidence="1 8 11">Belongs to the DnaA family.</text>
</comment>
<dbReference type="Gene3D" id="3.30.300.180">
    <property type="match status" value="1"/>
</dbReference>
<dbReference type="PRINTS" id="PR00051">
    <property type="entry name" value="DNAA"/>
</dbReference>
<feature type="binding site" evidence="8">
    <location>
        <position position="350"/>
    </location>
    <ligand>
        <name>ATP</name>
        <dbReference type="ChEBI" id="CHEBI:30616"/>
    </ligand>
</feature>
<feature type="region of interest" description="Disordered" evidence="12">
    <location>
        <begin position="166"/>
        <end position="293"/>
    </location>
</feature>
<evidence type="ECO:0000256" key="10">
    <source>
        <dbReference type="RuleBase" id="RU000577"/>
    </source>
</evidence>
<evidence type="ECO:0000256" key="12">
    <source>
        <dbReference type="SAM" id="MobiDB-lite"/>
    </source>
</evidence>
<comment type="caution">
    <text evidence="15">The sequence shown here is derived from an EMBL/GenBank/DDBJ whole genome shotgun (WGS) entry which is preliminary data.</text>
</comment>
<comment type="subunit">
    <text evidence="8">Oligomerizes as a right-handed, spiral filament on DNA at oriC.</text>
</comment>
<dbReference type="Gene3D" id="3.40.50.300">
    <property type="entry name" value="P-loop containing nucleotide triphosphate hydrolases"/>
    <property type="match status" value="1"/>
</dbReference>
<dbReference type="InterPro" id="IPR018312">
    <property type="entry name" value="Chromosome_initiator_DnaA_CS"/>
</dbReference>
<evidence type="ECO:0000256" key="7">
    <source>
        <dbReference type="ARBA" id="ARBA00023125"/>
    </source>
</evidence>
<comment type="caution">
    <text evidence="8">Lacks conserved residue(s) required for the propagation of feature annotation.</text>
</comment>
<feature type="compositionally biased region" description="Polar residues" evidence="12">
    <location>
        <begin position="187"/>
        <end position="207"/>
    </location>
</feature>
<evidence type="ECO:0000256" key="8">
    <source>
        <dbReference type="HAMAP-Rule" id="MF_00377"/>
    </source>
</evidence>
<dbReference type="RefSeq" id="WP_353303650.1">
    <property type="nucleotide sequence ID" value="NZ_BAABWN010000009.1"/>
</dbReference>
<sequence length="640" mass="70736">MPHSVWDKCVSCLQSELPRQQFNTWIRPLVLDENTGSELSLIAPNRFVLDWVNAKFLNRIEELVSEHNTGQVQGINLKVATVRRGARTSAAPARGFSTRKPAPEVAKEPQYGGFEPAARSQSFNDELNSGEIKNSSQFNDQAVGEINAELAAFNNAGAAEVSMASESNFGQASQNTDSRDDRFWGNNDWNISDSDVSQGASGGSSEVSRARNNDFSDQQAGLSFGGEDNTRFNNRDAQDGFMPNSASSYRRGGEDSNRGRFGHSGPRSAASSLNIDPRLLNKKPNGRASGPGIQVEGAIKHAGSLNPSFTFKSFVEGKSNQLGLAAAQQVSENPGGAYNPLFIYGGVGLGKTHLMHAVGNAMLDRNPNAKVIYLHSERFVADMVKALQLNAINDFKRYYRSVDALLIDDIQFFSGKERSQEEFFHTFNALLEGGQQIILTCDRYPKEIKGVEERLKSRFGWGLTVAVEPPELETRVAILKKKAVQSNMELPNDAAFFIAQRIRSNVRELEGALKRVIANAHFTGRSIDVPLVTEALKDLLALQDKQVSIDNIQRVVAEYYKIKVSDLHSKRRSRSVARPRQVAMALSKELTNHSLPEIGDAFGGRDHTTVLHACRKIKELRELEPDIQTDWKNLTRLLTT</sequence>
<dbReference type="Pfam" id="PF00308">
    <property type="entry name" value="Bac_DnaA"/>
    <property type="match status" value="1"/>
</dbReference>
<feature type="region of interest" description="Domain III, AAA+ region" evidence="8">
    <location>
        <begin position="304"/>
        <end position="520"/>
    </location>
</feature>
<keyword evidence="3 8" id="KW-0235">DNA replication</keyword>
<keyword evidence="5 8" id="KW-0067">ATP-binding</keyword>
<feature type="binding site" evidence="8">
    <location>
        <position position="352"/>
    </location>
    <ligand>
        <name>ATP</name>
        <dbReference type="ChEBI" id="CHEBI:30616"/>
    </ligand>
</feature>
<comment type="domain">
    <text evidence="8">Domain I is involved in oligomerization and binding regulators, domain II is flexibile and of varying length in different bacteria, domain III forms the AAA+ region, while domain IV binds dsDNA.</text>
</comment>
<comment type="subcellular location">
    <subcellularLocation>
        <location evidence="8">Cytoplasm</location>
    </subcellularLocation>
</comment>
<keyword evidence="16" id="KW-1185">Reference proteome</keyword>
<feature type="domain" description="Chromosomal replication initiator DnaA C-terminal" evidence="14">
    <location>
        <begin position="548"/>
        <end position="617"/>
    </location>
</feature>
<evidence type="ECO:0000259" key="14">
    <source>
        <dbReference type="SMART" id="SM00760"/>
    </source>
</evidence>
<evidence type="ECO:0000313" key="16">
    <source>
        <dbReference type="Proteomes" id="UP001465153"/>
    </source>
</evidence>
<protein>
    <recommendedName>
        <fullName evidence="8 9">Chromosomal replication initiator protein DnaA</fullName>
    </recommendedName>
</protein>
<feature type="domain" description="AAA+ ATPase" evidence="13">
    <location>
        <begin position="337"/>
        <end position="542"/>
    </location>
</feature>
<dbReference type="PROSITE" id="PS01008">
    <property type="entry name" value="DNAA"/>
    <property type="match status" value="1"/>
</dbReference>
<keyword evidence="2 8" id="KW-0963">Cytoplasm</keyword>
<dbReference type="InterPro" id="IPR038454">
    <property type="entry name" value="DnaA_N_sf"/>
</dbReference>
<dbReference type="InterPro" id="IPR010921">
    <property type="entry name" value="Trp_repressor/repl_initiator"/>
</dbReference>
<evidence type="ECO:0000256" key="1">
    <source>
        <dbReference type="ARBA" id="ARBA00006583"/>
    </source>
</evidence>
<feature type="region of interest" description="Domain I, interacts with DnaA modulators" evidence="8">
    <location>
        <begin position="1"/>
        <end position="159"/>
    </location>
</feature>
<dbReference type="InterPro" id="IPR024633">
    <property type="entry name" value="DnaA_N_dom"/>
</dbReference>
<dbReference type="Gene3D" id="1.10.1750.10">
    <property type="match status" value="1"/>
</dbReference>
<accession>A0ABQ0ABF2</accession>
<name>A0ABQ0ABF2_9GAMM</name>
<dbReference type="Pfam" id="PF11638">
    <property type="entry name" value="DnaA_N"/>
    <property type="match status" value="1"/>
</dbReference>
<dbReference type="InterPro" id="IPR027417">
    <property type="entry name" value="P-loop_NTPase"/>
</dbReference>
<dbReference type="CDD" id="cd06571">
    <property type="entry name" value="Bac_DnaA_C"/>
    <property type="match status" value="1"/>
</dbReference>
<evidence type="ECO:0000313" key="15">
    <source>
        <dbReference type="EMBL" id="GAA6168985.1"/>
    </source>
</evidence>
<evidence type="ECO:0000256" key="2">
    <source>
        <dbReference type="ARBA" id="ARBA00022490"/>
    </source>
</evidence>